<feature type="region of interest" description="Disordered" evidence="6">
    <location>
        <begin position="138"/>
        <end position="162"/>
    </location>
</feature>
<dbReference type="InterPro" id="IPR036162">
    <property type="entry name" value="Resolvase-like_N_sf"/>
</dbReference>
<keyword evidence="9" id="KW-1185">Reference proteome</keyword>
<dbReference type="PROSITE" id="PS00397">
    <property type="entry name" value="RECOMBINASES_1"/>
    <property type="match status" value="1"/>
</dbReference>
<keyword evidence="4" id="KW-0233">DNA recombination</keyword>
<evidence type="ECO:0000256" key="5">
    <source>
        <dbReference type="PROSITE-ProRule" id="PRU10137"/>
    </source>
</evidence>
<feature type="compositionally biased region" description="Basic and acidic residues" evidence="6">
    <location>
        <begin position="149"/>
        <end position="162"/>
    </location>
</feature>
<dbReference type="EMBL" id="JBIYEW010000001">
    <property type="protein sequence ID" value="MFK4637138.1"/>
    <property type="molecule type" value="Genomic_DNA"/>
</dbReference>
<accession>A0ABW8MZJ5</accession>
<evidence type="ECO:0000256" key="1">
    <source>
        <dbReference type="ARBA" id="ARBA00009913"/>
    </source>
</evidence>
<reference evidence="8 9" key="1">
    <citation type="submission" date="2024-10" db="EMBL/GenBank/DDBJ databases">
        <title>Novel secondary metabolite-producing bacteria for plant disease control.</title>
        <authorList>
            <person name="Chevrette M."/>
        </authorList>
    </citation>
    <scope>NUCLEOTIDE SEQUENCE [LARGE SCALE GENOMIC DNA]</scope>
    <source>
        <strain evidence="8 9">J30 TE3557</strain>
    </source>
</reference>
<feature type="active site" description="O-(5'-phospho-DNA)-serine intermediate" evidence="5">
    <location>
        <position position="13"/>
    </location>
</feature>
<evidence type="ECO:0000256" key="6">
    <source>
        <dbReference type="SAM" id="MobiDB-lite"/>
    </source>
</evidence>
<protein>
    <submittedName>
        <fullName evidence="8">DNA invertase Pin-like site-specific DNA recombinase</fullName>
    </submittedName>
</protein>
<feature type="domain" description="Resolvase/invertase-type recombinase catalytic" evidence="7">
    <location>
        <begin position="5"/>
        <end position="139"/>
    </location>
</feature>
<evidence type="ECO:0000313" key="9">
    <source>
        <dbReference type="Proteomes" id="UP001620520"/>
    </source>
</evidence>
<comment type="similarity">
    <text evidence="1">Belongs to the site-specific recombinase resolvase family.</text>
</comment>
<dbReference type="PANTHER" id="PTHR30461:SF2">
    <property type="entry name" value="SERINE RECOMBINASE PINE-RELATED"/>
    <property type="match status" value="1"/>
</dbReference>
<keyword evidence="2" id="KW-0229">DNA integration</keyword>
<comment type="caution">
    <text evidence="8">The sequence shown here is derived from an EMBL/GenBank/DDBJ whole genome shotgun (WGS) entry which is preliminary data.</text>
</comment>
<dbReference type="Gene3D" id="3.40.50.1390">
    <property type="entry name" value="Resolvase, N-terminal catalytic domain"/>
    <property type="match status" value="1"/>
</dbReference>
<evidence type="ECO:0000256" key="3">
    <source>
        <dbReference type="ARBA" id="ARBA00023125"/>
    </source>
</evidence>
<dbReference type="SMART" id="SM00857">
    <property type="entry name" value="Resolvase"/>
    <property type="match status" value="1"/>
</dbReference>
<dbReference type="PROSITE" id="PS51736">
    <property type="entry name" value="RECOMBINASES_3"/>
    <property type="match status" value="1"/>
</dbReference>
<evidence type="ECO:0000256" key="4">
    <source>
        <dbReference type="ARBA" id="ARBA00023172"/>
    </source>
</evidence>
<sequence>MAGETLLAYARVSTTEQNVDLQHDALNRAGAYRIWTDYASGATADRPQWQQCLDHLQPGNILLVNDLSRLGRNTADLAGIVKTLSDRNVGLRSLAEPWLDTTSSQGLLMFHFFSAIAEYERNRLRERTMDGLAAAKARGRVGGRPTKMTPDKSETARRMRAEKRSIKDIARTIEVSEATVVRDLARQRKDQQVSAEVTEK</sequence>
<keyword evidence="3" id="KW-0238">DNA-binding</keyword>
<dbReference type="InterPro" id="IPR009057">
    <property type="entry name" value="Homeodomain-like_sf"/>
</dbReference>
<gene>
    <name evidence="8" type="ORF">ABIA52_000027</name>
</gene>
<dbReference type="CDD" id="cd03768">
    <property type="entry name" value="SR_ResInv"/>
    <property type="match status" value="1"/>
</dbReference>
<evidence type="ECO:0000313" key="8">
    <source>
        <dbReference type="EMBL" id="MFK4637138.1"/>
    </source>
</evidence>
<proteinExistence type="inferred from homology"/>
<dbReference type="SUPFAM" id="SSF46689">
    <property type="entry name" value="Homeodomain-like"/>
    <property type="match status" value="1"/>
</dbReference>
<dbReference type="InterPro" id="IPR006120">
    <property type="entry name" value="Resolvase_HTH_dom"/>
</dbReference>
<dbReference type="InterPro" id="IPR050639">
    <property type="entry name" value="SSR_resolvase"/>
</dbReference>
<dbReference type="Pfam" id="PF00239">
    <property type="entry name" value="Resolvase"/>
    <property type="match status" value="1"/>
</dbReference>
<dbReference type="Gene3D" id="1.10.10.60">
    <property type="entry name" value="Homeodomain-like"/>
    <property type="match status" value="1"/>
</dbReference>
<evidence type="ECO:0000259" key="7">
    <source>
        <dbReference type="PROSITE" id="PS51736"/>
    </source>
</evidence>
<name>A0ABW8MZJ5_9MICC</name>
<dbReference type="InterPro" id="IPR006119">
    <property type="entry name" value="Resolv_N"/>
</dbReference>
<dbReference type="InterPro" id="IPR006118">
    <property type="entry name" value="Recombinase_CS"/>
</dbReference>
<dbReference type="Pfam" id="PF02796">
    <property type="entry name" value="HTH_7"/>
    <property type="match status" value="1"/>
</dbReference>
<dbReference type="PANTHER" id="PTHR30461">
    <property type="entry name" value="DNA-INVERTASE FROM LAMBDOID PROPHAGE"/>
    <property type="match status" value="1"/>
</dbReference>
<dbReference type="SUPFAM" id="SSF53041">
    <property type="entry name" value="Resolvase-like"/>
    <property type="match status" value="1"/>
</dbReference>
<dbReference type="CDD" id="cd00569">
    <property type="entry name" value="HTH_Hin_like"/>
    <property type="match status" value="1"/>
</dbReference>
<organism evidence="8 9">
    <name type="scientific">Paenarthrobacter histidinolovorans</name>
    <dbReference type="NCBI Taxonomy" id="43664"/>
    <lineage>
        <taxon>Bacteria</taxon>
        <taxon>Bacillati</taxon>
        <taxon>Actinomycetota</taxon>
        <taxon>Actinomycetes</taxon>
        <taxon>Micrococcales</taxon>
        <taxon>Micrococcaceae</taxon>
        <taxon>Paenarthrobacter</taxon>
    </lineage>
</organism>
<evidence type="ECO:0000256" key="2">
    <source>
        <dbReference type="ARBA" id="ARBA00022908"/>
    </source>
</evidence>
<dbReference type="Proteomes" id="UP001620520">
    <property type="component" value="Unassembled WGS sequence"/>
</dbReference>